<dbReference type="Proteomes" id="UP001172684">
    <property type="component" value="Unassembled WGS sequence"/>
</dbReference>
<dbReference type="Gene3D" id="3.40.462.20">
    <property type="match status" value="1"/>
</dbReference>
<dbReference type="InterPro" id="IPR016167">
    <property type="entry name" value="FAD-bd_PCMH_sub1"/>
</dbReference>
<dbReference type="Gene3D" id="3.30.465.10">
    <property type="match status" value="1"/>
</dbReference>
<protein>
    <recommendedName>
        <fullName evidence="6">FAD-binding PCMH-type domain-containing protein</fullName>
    </recommendedName>
</protein>
<dbReference type="PROSITE" id="PS51387">
    <property type="entry name" value="FAD_PCMH"/>
    <property type="match status" value="1"/>
</dbReference>
<dbReference type="PANTHER" id="PTHR42973">
    <property type="entry name" value="BINDING OXIDOREDUCTASE, PUTATIVE (AFU_ORTHOLOGUE AFUA_1G17690)-RELATED"/>
    <property type="match status" value="1"/>
</dbReference>
<proteinExistence type="inferred from homology"/>
<dbReference type="Gene3D" id="3.30.43.10">
    <property type="entry name" value="Uridine Diphospho-n-acetylenolpyruvylglucosamine Reductase, domain 2"/>
    <property type="match status" value="1"/>
</dbReference>
<evidence type="ECO:0000256" key="5">
    <source>
        <dbReference type="ARBA" id="ARBA00023002"/>
    </source>
</evidence>
<keyword evidence="5" id="KW-0560">Oxidoreductase</keyword>
<dbReference type="InterPro" id="IPR006094">
    <property type="entry name" value="Oxid_FAD_bind_N"/>
</dbReference>
<dbReference type="PANTHER" id="PTHR42973:SF39">
    <property type="entry name" value="FAD-BINDING PCMH-TYPE DOMAIN-CONTAINING PROTEIN"/>
    <property type="match status" value="1"/>
</dbReference>
<comment type="caution">
    <text evidence="7">The sequence shown here is derived from an EMBL/GenBank/DDBJ whole genome shotgun (WGS) entry which is preliminary data.</text>
</comment>
<dbReference type="InterPro" id="IPR050416">
    <property type="entry name" value="FAD-linked_Oxidoreductase"/>
</dbReference>
<dbReference type="InterPro" id="IPR012951">
    <property type="entry name" value="BBE"/>
</dbReference>
<dbReference type="InterPro" id="IPR036318">
    <property type="entry name" value="FAD-bd_PCMH-like_sf"/>
</dbReference>
<evidence type="ECO:0000313" key="7">
    <source>
        <dbReference type="EMBL" id="KAJ9654807.1"/>
    </source>
</evidence>
<keyword evidence="4" id="KW-0274">FAD</keyword>
<keyword evidence="8" id="KW-1185">Reference proteome</keyword>
<evidence type="ECO:0000313" key="8">
    <source>
        <dbReference type="Proteomes" id="UP001172684"/>
    </source>
</evidence>
<organism evidence="7 8">
    <name type="scientific">Coniosporium apollinis</name>
    <dbReference type="NCBI Taxonomy" id="61459"/>
    <lineage>
        <taxon>Eukaryota</taxon>
        <taxon>Fungi</taxon>
        <taxon>Dikarya</taxon>
        <taxon>Ascomycota</taxon>
        <taxon>Pezizomycotina</taxon>
        <taxon>Dothideomycetes</taxon>
        <taxon>Dothideomycetes incertae sedis</taxon>
        <taxon>Coniosporium</taxon>
    </lineage>
</organism>
<comment type="cofactor">
    <cofactor evidence="1">
        <name>FAD</name>
        <dbReference type="ChEBI" id="CHEBI:57692"/>
    </cofactor>
</comment>
<dbReference type="InterPro" id="IPR016166">
    <property type="entry name" value="FAD-bd_PCMH"/>
</dbReference>
<evidence type="ECO:0000259" key="6">
    <source>
        <dbReference type="PROSITE" id="PS51387"/>
    </source>
</evidence>
<accession>A0ABQ9NHN1</accession>
<evidence type="ECO:0000256" key="1">
    <source>
        <dbReference type="ARBA" id="ARBA00001974"/>
    </source>
</evidence>
<gene>
    <name evidence="7" type="ORF">H2201_008932</name>
</gene>
<evidence type="ECO:0000256" key="3">
    <source>
        <dbReference type="ARBA" id="ARBA00022630"/>
    </source>
</evidence>
<reference evidence="7" key="1">
    <citation type="submission" date="2022-10" db="EMBL/GenBank/DDBJ databases">
        <title>Culturing micro-colonial fungi from biological soil crusts in the Mojave desert and describing Neophaeococcomyces mojavensis, and introducing the new genera and species Taxawa tesnikishii.</title>
        <authorList>
            <person name="Kurbessoian T."/>
            <person name="Stajich J.E."/>
        </authorList>
    </citation>
    <scope>NUCLEOTIDE SEQUENCE</scope>
    <source>
        <strain evidence="7">TK_1</strain>
    </source>
</reference>
<dbReference type="InterPro" id="IPR016164">
    <property type="entry name" value="FAD-linked_Oxase-like_C"/>
</dbReference>
<name>A0ABQ9NHN1_9PEZI</name>
<dbReference type="Pfam" id="PF01565">
    <property type="entry name" value="FAD_binding_4"/>
    <property type="match status" value="1"/>
</dbReference>
<keyword evidence="3" id="KW-0285">Flavoprotein</keyword>
<dbReference type="InterPro" id="IPR016169">
    <property type="entry name" value="FAD-bd_PCMH_sub2"/>
</dbReference>
<comment type="similarity">
    <text evidence="2">Belongs to the oxygen-dependent FAD-linked oxidoreductase family.</text>
</comment>
<feature type="domain" description="FAD-binding PCMH-type" evidence="6">
    <location>
        <begin position="68"/>
        <end position="238"/>
    </location>
</feature>
<sequence>METTDRADIREEHYHFKASLATVGAVKIQDSSNPYDALRAQLAPTNAEILTPTSPGYAESIKRWSDTCEKKAAAVVRPTSADEVSVIVKFTAAHKIPFVVCGGGHSTSCASASEGGIVIDLCKMRNVSVEPAAMTVAAEGGCTWEDVDAAAAQHGLATVGGTVNHTGVGGLTLGGGYGWLTPRHGLAIDNLLGATVVLADGRIVTASESSHPDLFWAIRGAGASFGVVTEFLFRAHPQPNPVYAGLLIFPPSALPNIIEFVNTFHAKTDGDQGMVIALSCPPPTNAAVVICAIFYNGPASAGKAFFAPLLELDPLENHIVPAMPWPLVNTMINRVSTHGGRKIFGGSSFRMPLTLDFVQALLEKLTDFCDSHEGVGESVIALEILSYDKVCAVSNEAMAFCNRGDYYQLGTVFKWHDPALDEGVRVFNRELNRWVREAGGLGKDKEEGVGVYANYIMHGASPEEVFGRNAARLQELKRVYDPDNLFNKWHNLIRSG</sequence>
<evidence type="ECO:0000256" key="4">
    <source>
        <dbReference type="ARBA" id="ARBA00022827"/>
    </source>
</evidence>
<dbReference type="Pfam" id="PF08031">
    <property type="entry name" value="BBE"/>
    <property type="match status" value="1"/>
</dbReference>
<dbReference type="EMBL" id="JAPDRL010000208">
    <property type="protein sequence ID" value="KAJ9654807.1"/>
    <property type="molecule type" value="Genomic_DNA"/>
</dbReference>
<dbReference type="SUPFAM" id="SSF55103">
    <property type="entry name" value="FAD-linked oxidases, C-terminal domain"/>
    <property type="match status" value="1"/>
</dbReference>
<dbReference type="SUPFAM" id="SSF56176">
    <property type="entry name" value="FAD-binding/transporter-associated domain-like"/>
    <property type="match status" value="1"/>
</dbReference>
<evidence type="ECO:0000256" key="2">
    <source>
        <dbReference type="ARBA" id="ARBA00005466"/>
    </source>
</evidence>